<keyword evidence="3" id="KW-1185">Reference proteome</keyword>
<dbReference type="InterPro" id="IPR058565">
    <property type="entry name" value="Ig_TRAPPC9_Trs120_1st"/>
</dbReference>
<evidence type="ECO:0000313" key="4">
    <source>
        <dbReference type="WBParaSite" id="BTMF_0000607901-mRNA-1"/>
    </source>
</evidence>
<dbReference type="Pfam" id="PF26254">
    <property type="entry name" value="Ig_TRAPPC9-Trs120_1st"/>
    <property type="match status" value="1"/>
</dbReference>
<evidence type="ECO:0000313" key="3">
    <source>
        <dbReference type="Proteomes" id="UP000280834"/>
    </source>
</evidence>
<reference evidence="2 3" key="2">
    <citation type="submission" date="2018-11" db="EMBL/GenBank/DDBJ databases">
        <authorList>
            <consortium name="Pathogen Informatics"/>
        </authorList>
    </citation>
    <scope>NUCLEOTIDE SEQUENCE [LARGE SCALE GENOMIC DNA]</scope>
</reference>
<dbReference type="AlphaFoldDB" id="A0A0R3QI53"/>
<dbReference type="Proteomes" id="UP000280834">
    <property type="component" value="Unassembled WGS sequence"/>
</dbReference>
<protein>
    <submittedName>
        <fullName evidence="4">AAI domain-containing protein</fullName>
    </submittedName>
</protein>
<evidence type="ECO:0000313" key="2">
    <source>
        <dbReference type="EMBL" id="VDO17978.1"/>
    </source>
</evidence>
<name>A0A0R3QI53_9BILA</name>
<dbReference type="PANTHER" id="PTHR21512:SF5">
    <property type="entry name" value="TRAFFICKING PROTEIN PARTICLE COMPLEX SUBUNIT 9"/>
    <property type="match status" value="1"/>
</dbReference>
<reference evidence="4" key="1">
    <citation type="submission" date="2017-02" db="UniProtKB">
        <authorList>
            <consortium name="WormBaseParasite"/>
        </authorList>
    </citation>
    <scope>IDENTIFICATION</scope>
</reference>
<proteinExistence type="predicted"/>
<dbReference type="EMBL" id="UZAG01005687">
    <property type="protein sequence ID" value="VDO17978.1"/>
    <property type="molecule type" value="Genomic_DNA"/>
</dbReference>
<accession>A0A0R3QI53</accession>
<dbReference type="STRING" id="42155.A0A0R3QI53"/>
<organism evidence="4">
    <name type="scientific">Brugia timori</name>
    <dbReference type="NCBI Taxonomy" id="42155"/>
    <lineage>
        <taxon>Eukaryota</taxon>
        <taxon>Metazoa</taxon>
        <taxon>Ecdysozoa</taxon>
        <taxon>Nematoda</taxon>
        <taxon>Chromadorea</taxon>
        <taxon>Rhabditida</taxon>
        <taxon>Spirurina</taxon>
        <taxon>Spiruromorpha</taxon>
        <taxon>Filarioidea</taxon>
        <taxon>Onchocercidae</taxon>
        <taxon>Brugia</taxon>
    </lineage>
</organism>
<sequence>MDQETSERMLEEFTKLVASRDVQHQLNEHISLPQHGLIIPPIQMMRFPKLECSFCSLFPVMEKFAVCSLPGHLAATTIRPKLHSDIFIYSPFQQEITSKVTWVQDCACEVSVSVINCLPCELSVSNLELLSEGCAFEPIPVRLTLPACS</sequence>
<dbReference type="GO" id="GO:0005802">
    <property type="term" value="C:trans-Golgi network"/>
    <property type="evidence" value="ECO:0007669"/>
    <property type="project" value="TreeGrafter"/>
</dbReference>
<evidence type="ECO:0000259" key="1">
    <source>
        <dbReference type="Pfam" id="PF26254"/>
    </source>
</evidence>
<gene>
    <name evidence="2" type="ORF">BTMF_LOCUS5337</name>
</gene>
<dbReference type="WBParaSite" id="BTMF_0000607901-mRNA-1">
    <property type="protein sequence ID" value="BTMF_0000607901-mRNA-1"/>
    <property type="gene ID" value="BTMF_0000607901"/>
</dbReference>
<dbReference type="PANTHER" id="PTHR21512">
    <property type="entry name" value="TRAFFICKING PROTEIN PARTICLE COMPLEX SUBUNIT 9"/>
    <property type="match status" value="1"/>
</dbReference>
<feature type="domain" description="Trs120/TRAPPC9 first Ig-like" evidence="1">
    <location>
        <begin position="79"/>
        <end position="148"/>
    </location>
</feature>
<dbReference type="InterPro" id="IPR013935">
    <property type="entry name" value="Trs120_TRAPPC9"/>
</dbReference>